<protein>
    <submittedName>
        <fullName evidence="1">Uncharacterized protein</fullName>
    </submittedName>
</protein>
<accession>A0A8K0L7Q8</accession>
<dbReference type="OrthoDB" id="3745274at2759"/>
<comment type="caution">
    <text evidence="1">The sequence shown here is derived from an EMBL/GenBank/DDBJ whole genome shotgun (WGS) entry which is preliminary data.</text>
</comment>
<dbReference type="EMBL" id="JAESVG020000002">
    <property type="protein sequence ID" value="KAG8630477.1"/>
    <property type="molecule type" value="Genomic_DNA"/>
</dbReference>
<evidence type="ECO:0000313" key="2">
    <source>
        <dbReference type="Proteomes" id="UP000809789"/>
    </source>
</evidence>
<evidence type="ECO:0000313" key="1">
    <source>
        <dbReference type="EMBL" id="KAG8630477.1"/>
    </source>
</evidence>
<gene>
    <name evidence="1" type="ORF">KVT40_002096</name>
</gene>
<proteinExistence type="predicted"/>
<keyword evidence="2" id="KW-1185">Reference proteome</keyword>
<dbReference type="Proteomes" id="UP000809789">
    <property type="component" value="Unassembled WGS sequence"/>
</dbReference>
<name>A0A8K0L7Q8_9PEZI</name>
<organism evidence="1 2">
    <name type="scientific">Elsinoe batatas</name>
    <dbReference type="NCBI Taxonomy" id="2601811"/>
    <lineage>
        <taxon>Eukaryota</taxon>
        <taxon>Fungi</taxon>
        <taxon>Dikarya</taxon>
        <taxon>Ascomycota</taxon>
        <taxon>Pezizomycotina</taxon>
        <taxon>Dothideomycetes</taxon>
        <taxon>Dothideomycetidae</taxon>
        <taxon>Myriangiales</taxon>
        <taxon>Elsinoaceae</taxon>
        <taxon>Elsinoe</taxon>
    </lineage>
</organism>
<sequence length="235" mass="25405">MVILSIILRAYWLKILPIIKFSISIGVLLLAGSCVATPITGSTESKLSILNDDPAAMLSDEALGLPGNGQPLEIVTAVESTDVNGNFISRLVRRQRDPNRWEAHAKYYAFGGKRGNEVYASGTWTKPVLDVGQNSGPCDSRIGPLGTPTNPSDIINKSCSCSIVTVGPLRFKSRCNQRWVIGDNDGEYTLAFNLAFECTAFYSCTGTNAYKISAAQSSCRDLQNKGHCTGFRVTS</sequence>
<reference evidence="1" key="1">
    <citation type="submission" date="2021-07" db="EMBL/GenBank/DDBJ databases">
        <title>Elsinoe batatas strain:CRI-CJ2 Genome sequencing and assembly.</title>
        <authorList>
            <person name="Huang L."/>
        </authorList>
    </citation>
    <scope>NUCLEOTIDE SEQUENCE</scope>
    <source>
        <strain evidence="1">CRI-CJ2</strain>
    </source>
</reference>
<dbReference type="AlphaFoldDB" id="A0A8K0L7Q8"/>